<gene>
    <name evidence="1" type="ORF">Vbra_10825</name>
</gene>
<accession>A0A0G4E860</accession>
<dbReference type="AlphaFoldDB" id="A0A0G4E860"/>
<protein>
    <submittedName>
        <fullName evidence="1">Uncharacterized protein</fullName>
    </submittedName>
</protein>
<evidence type="ECO:0000313" key="1">
    <source>
        <dbReference type="EMBL" id="CEL91673.1"/>
    </source>
</evidence>
<dbReference type="Proteomes" id="UP000041254">
    <property type="component" value="Unassembled WGS sequence"/>
</dbReference>
<dbReference type="InParanoid" id="A0A0G4E860"/>
<organism evidence="1 2">
    <name type="scientific">Vitrella brassicaformis (strain CCMP3155)</name>
    <dbReference type="NCBI Taxonomy" id="1169540"/>
    <lineage>
        <taxon>Eukaryota</taxon>
        <taxon>Sar</taxon>
        <taxon>Alveolata</taxon>
        <taxon>Colpodellida</taxon>
        <taxon>Vitrellaceae</taxon>
        <taxon>Vitrella</taxon>
    </lineage>
</organism>
<evidence type="ECO:0000313" key="2">
    <source>
        <dbReference type="Proteomes" id="UP000041254"/>
    </source>
</evidence>
<reference evidence="1 2" key="1">
    <citation type="submission" date="2014-11" db="EMBL/GenBank/DDBJ databases">
        <authorList>
            <person name="Zhu J."/>
            <person name="Qi W."/>
            <person name="Song R."/>
        </authorList>
    </citation>
    <scope>NUCLEOTIDE SEQUENCE [LARGE SCALE GENOMIC DNA]</scope>
</reference>
<name>A0A0G4E860_VITBC</name>
<dbReference type="EMBL" id="CDMY01000013">
    <property type="protein sequence ID" value="CEL91673.1"/>
    <property type="molecule type" value="Genomic_DNA"/>
</dbReference>
<sequence>MSPCIRKCVVLIRRGTAEADIQANHGVREVMVSLLAVHMQTVDLPRGTSLTRQQYHGLLGLLGDHTMKLQSVYRSFRDGTFVADLKKFYADEIEVLHVCTFGVA</sequence>
<keyword evidence="2" id="KW-1185">Reference proteome</keyword>
<dbReference type="VEuPathDB" id="CryptoDB:Vbra_10825"/>
<dbReference type="PhylomeDB" id="A0A0G4E860"/>
<proteinExistence type="predicted"/>